<dbReference type="EMBL" id="BARW01007692">
    <property type="protein sequence ID" value="GAI75002.1"/>
    <property type="molecule type" value="Genomic_DNA"/>
</dbReference>
<protein>
    <submittedName>
        <fullName evidence="2">Uncharacterized protein</fullName>
    </submittedName>
</protein>
<comment type="caution">
    <text evidence="2">The sequence shown here is derived from an EMBL/GenBank/DDBJ whole genome shotgun (WGS) entry which is preliminary data.</text>
</comment>
<dbReference type="AlphaFoldDB" id="X1R2P9"/>
<reference evidence="2" key="1">
    <citation type="journal article" date="2014" name="Front. Microbiol.">
        <title>High frequency of phylogenetically diverse reductive dehalogenase-homologous genes in deep subseafloor sedimentary metagenomes.</title>
        <authorList>
            <person name="Kawai M."/>
            <person name="Futagami T."/>
            <person name="Toyoda A."/>
            <person name="Takaki Y."/>
            <person name="Nishi S."/>
            <person name="Hori S."/>
            <person name="Arai W."/>
            <person name="Tsubouchi T."/>
            <person name="Morono Y."/>
            <person name="Uchiyama I."/>
            <person name="Ito T."/>
            <person name="Fujiyama A."/>
            <person name="Inagaki F."/>
            <person name="Takami H."/>
        </authorList>
    </citation>
    <scope>NUCLEOTIDE SEQUENCE</scope>
    <source>
        <strain evidence="2">Expedition CK06-06</strain>
    </source>
</reference>
<sequence length="120" mass="12935">MKGINIISGAVSILVALFIFAVLTGKKVPLISGDKAAFVILFILGFSMSALAGIRDAENFQQMIPLVMISLIVLGALAVLFFIVTLIGIKIPLISGYRRAFVAMVTIIASKWVIVHLYNL</sequence>
<accession>X1R2P9</accession>
<evidence type="ECO:0000256" key="1">
    <source>
        <dbReference type="SAM" id="Phobius"/>
    </source>
</evidence>
<feature type="non-terminal residue" evidence="2">
    <location>
        <position position="120"/>
    </location>
</feature>
<gene>
    <name evidence="2" type="ORF">S12H4_15947</name>
</gene>
<feature type="transmembrane region" description="Helical" evidence="1">
    <location>
        <begin position="66"/>
        <end position="89"/>
    </location>
</feature>
<keyword evidence="1" id="KW-0472">Membrane</keyword>
<evidence type="ECO:0000313" key="2">
    <source>
        <dbReference type="EMBL" id="GAI75002.1"/>
    </source>
</evidence>
<proteinExistence type="predicted"/>
<feature type="transmembrane region" description="Helical" evidence="1">
    <location>
        <begin position="6"/>
        <end position="24"/>
    </location>
</feature>
<keyword evidence="1" id="KW-0812">Transmembrane</keyword>
<feature type="transmembrane region" description="Helical" evidence="1">
    <location>
        <begin position="36"/>
        <end position="54"/>
    </location>
</feature>
<organism evidence="2">
    <name type="scientific">marine sediment metagenome</name>
    <dbReference type="NCBI Taxonomy" id="412755"/>
    <lineage>
        <taxon>unclassified sequences</taxon>
        <taxon>metagenomes</taxon>
        <taxon>ecological metagenomes</taxon>
    </lineage>
</organism>
<keyword evidence="1" id="KW-1133">Transmembrane helix</keyword>
<feature type="transmembrane region" description="Helical" evidence="1">
    <location>
        <begin position="101"/>
        <end position="118"/>
    </location>
</feature>
<name>X1R2P9_9ZZZZ</name>